<name>A0A2H3L4T3_9CHLR</name>
<dbReference type="Proteomes" id="UP000220922">
    <property type="component" value="Unassembled WGS sequence"/>
</dbReference>
<dbReference type="EMBL" id="LYXE01000063">
    <property type="protein sequence ID" value="PDV99854.1"/>
    <property type="molecule type" value="Genomic_DNA"/>
</dbReference>
<gene>
    <name evidence="1" type="ORF">A9Q02_01185</name>
</gene>
<proteinExistence type="predicted"/>
<evidence type="ECO:0000313" key="2">
    <source>
        <dbReference type="Proteomes" id="UP000220922"/>
    </source>
</evidence>
<reference evidence="1 2" key="1">
    <citation type="submission" date="2016-05" db="EMBL/GenBank/DDBJ databases">
        <authorList>
            <person name="Lavstsen T."/>
            <person name="Jespersen J.S."/>
        </authorList>
    </citation>
    <scope>NUCLEOTIDE SEQUENCE [LARGE SCALE GENOMIC DNA]</scope>
    <source>
        <strain evidence="1 2">B7-9</strain>
    </source>
</reference>
<sequence>MVSRRLLLGATIFCLAVGALGALLYLQQRVARCNPLVARELLPNADFALVSLPGTLPDGWNRRAGGVELRGPAVDGQGFDLDGDGRAMQLIGIGNYLQTPAVPVQPGVRYCVSGFALTDSIQRSPTRLRVAFHWYDEADQPIQTDRTFWQSVVLWTPEQPPRAWSPILGSFEAPAEAASLTIRFAPASDDRIYLDRVRVRQGGVALAQLVATPDPRCCDQ</sequence>
<keyword evidence="2" id="KW-1185">Reference proteome</keyword>
<accession>A0A2H3L4T3</accession>
<dbReference type="RefSeq" id="WP_097651620.1">
    <property type="nucleotide sequence ID" value="NZ_LYXE01000063.1"/>
</dbReference>
<comment type="caution">
    <text evidence="1">The sequence shown here is derived from an EMBL/GenBank/DDBJ whole genome shotgun (WGS) entry which is preliminary data.</text>
</comment>
<dbReference type="Gene3D" id="2.60.120.260">
    <property type="entry name" value="Galactose-binding domain-like"/>
    <property type="match status" value="1"/>
</dbReference>
<dbReference type="AlphaFoldDB" id="A0A2H3L4T3"/>
<dbReference type="OrthoDB" id="152228at2"/>
<evidence type="ECO:0008006" key="3">
    <source>
        <dbReference type="Google" id="ProtNLM"/>
    </source>
</evidence>
<organism evidence="1 2">
    <name type="scientific">Candidatus Chloroploca asiatica</name>
    <dbReference type="NCBI Taxonomy" id="1506545"/>
    <lineage>
        <taxon>Bacteria</taxon>
        <taxon>Bacillati</taxon>
        <taxon>Chloroflexota</taxon>
        <taxon>Chloroflexia</taxon>
        <taxon>Chloroflexales</taxon>
        <taxon>Chloroflexineae</taxon>
        <taxon>Oscillochloridaceae</taxon>
        <taxon>Candidatus Chloroploca</taxon>
    </lineage>
</organism>
<evidence type="ECO:0000313" key="1">
    <source>
        <dbReference type="EMBL" id="PDV99854.1"/>
    </source>
</evidence>
<protein>
    <recommendedName>
        <fullName evidence="3">CBM-cenC domain-containing protein</fullName>
    </recommendedName>
</protein>